<gene>
    <name evidence="5" type="ORF">C7Y72_12470</name>
</gene>
<reference evidence="5 6" key="1">
    <citation type="submission" date="2018-03" db="EMBL/GenBank/DDBJ databases">
        <title>Aquarubrobacter algicola gen. nov., sp. nov., a novel actinobacterium isolated from shallow eutrophic lake during the end of cyanobacterial harmful algal blooms.</title>
        <authorList>
            <person name="Chun S.J."/>
        </authorList>
    </citation>
    <scope>NUCLEOTIDE SEQUENCE [LARGE SCALE GENOMIC DNA]</scope>
    <source>
        <strain evidence="5 6">Seoho-28</strain>
    </source>
</reference>
<sequence length="1087" mass="106440">MERLHTWLLAASALIVGLTAAAPASADVLIDAVPSGTTYGLTVTVTGAPAEAVDLRTRPLQAQGVDIDADGAVAFTAAGADVCSPTGDETVATCFFGPDGSARTFDDTIALTGGPGADTLRNQYSNALNVVTVTFSGGPGVVADTLRGGLADRDVVTYADRVAPITATLATPAASVSGAGEAGENDTLSGLKRVIGGSGADTLSATAGGRVLDGGPGADVLSGNPSEATTMLGGPGDDVLHGRGGGDTADGGADTDLYRYLGTPSTVVASLATGTGNAGVGSPTDTFTAIEHLEGSTASDTLTGDGGPNHLIGGASGDTLIGGGGADELQGDGGNDSLDGGAGEDVLRGGADSDTLVGGPDADDLQGDAGTDVAGFGGAAGPVAVDLAAGTATGEGTDTLTAVEQVLGSAFGDTLRGSAGPDTLTGGDGDDLLQGLGDNDTLAGGPGADTVSFADRSQAVSLGLTDAGTGFAVIGGAEFDSVSAVEHVTGGSGPDSLVGNAAANELRGGPGDDMLVGNGGDDLLDGGADADTANFASATDAITADLAAGTATGAGSDQLVAIERLFGGAGADRLSGDGAANQLVGGAGDDELQGRGGADLLVGGADADTARYDEAPGPVVASLASGAATLDGYGAEDQLAVEHLVGGPQADMLTGDAAANDLAGGGADDVLVGAGGADRLDGGPGRDRASYAAAAAPVTADLAAGTTADDGTGATDTLTTVEGLEGGTAADTLSGSDAADLLIGGDGPDVLTGRAGADDLRGDAGADTLDGGAGEDDLDAGADDDTLQARDGGRDRLICGTGTDSGLRDTDETLVSADCEAVRAPDPAPADPTPAPTGPTPAPPADTTPPSSTPDPAPTTANLEPTAGTVLVRLPGSSTFVRIEEATSIPTGTIVDATQGRATLVRVTATGVVQRMEFYDGVFLVRQPTARNPFVDAELVGGDLSGCPRTSPGYKDWISEQRRLFPSTRPRALAPTATVAAKKRKRGKVRKLWGSGKGDYRTVGRDGAASVRGTRWLTEDTCTVTRITVREGVVSVRDGATGATILVRAGQSVTTPFTLATLRRIARGGPSVGTLTAKARKRLARRR</sequence>
<dbReference type="RefSeq" id="WP_107569041.1">
    <property type="nucleotide sequence ID" value="NZ_PYYB01000001.1"/>
</dbReference>
<evidence type="ECO:0000313" key="5">
    <source>
        <dbReference type="EMBL" id="PTL60396.1"/>
    </source>
</evidence>
<keyword evidence="4" id="KW-0732">Signal</keyword>
<name>A0A2T4UMC1_9ACTN</name>
<dbReference type="InterPro" id="IPR011049">
    <property type="entry name" value="Serralysin-like_metalloprot_C"/>
</dbReference>
<feature type="compositionally biased region" description="Pro residues" evidence="3">
    <location>
        <begin position="826"/>
        <end position="857"/>
    </location>
</feature>
<evidence type="ECO:0000256" key="4">
    <source>
        <dbReference type="SAM" id="SignalP"/>
    </source>
</evidence>
<accession>A0A2T4UMC1</accession>
<dbReference type="Gene3D" id="2.150.10.10">
    <property type="entry name" value="Serralysin-like metalloprotease, C-terminal"/>
    <property type="match status" value="7"/>
</dbReference>
<evidence type="ECO:0000256" key="2">
    <source>
        <dbReference type="ARBA" id="ARBA00022525"/>
    </source>
</evidence>
<dbReference type="PANTHER" id="PTHR38340">
    <property type="entry name" value="S-LAYER PROTEIN"/>
    <property type="match status" value="1"/>
</dbReference>
<protein>
    <recommendedName>
        <fullName evidence="7">Calcium-binding protein</fullName>
    </recommendedName>
</protein>
<dbReference type="Proteomes" id="UP000240739">
    <property type="component" value="Unassembled WGS sequence"/>
</dbReference>
<dbReference type="EMBL" id="PYYB01000001">
    <property type="protein sequence ID" value="PTL60396.1"/>
    <property type="molecule type" value="Genomic_DNA"/>
</dbReference>
<feature type="chain" id="PRO_5015761230" description="Calcium-binding protein" evidence="4">
    <location>
        <begin position="27"/>
        <end position="1087"/>
    </location>
</feature>
<feature type="region of interest" description="Disordered" evidence="3">
    <location>
        <begin position="754"/>
        <end position="811"/>
    </location>
</feature>
<feature type="region of interest" description="Disordered" evidence="3">
    <location>
        <begin position="297"/>
        <end position="370"/>
    </location>
</feature>
<dbReference type="AlphaFoldDB" id="A0A2T4UMC1"/>
<dbReference type="PRINTS" id="PR00313">
    <property type="entry name" value="CABNDNGRPT"/>
</dbReference>
<dbReference type="GO" id="GO:0005576">
    <property type="term" value="C:extracellular region"/>
    <property type="evidence" value="ECO:0007669"/>
    <property type="project" value="UniProtKB-SubCell"/>
</dbReference>
<feature type="signal peptide" evidence="4">
    <location>
        <begin position="1"/>
        <end position="26"/>
    </location>
</feature>
<evidence type="ECO:0000256" key="1">
    <source>
        <dbReference type="ARBA" id="ARBA00004613"/>
    </source>
</evidence>
<feature type="compositionally biased region" description="Gly residues" evidence="3">
    <location>
        <begin position="314"/>
        <end position="334"/>
    </location>
</feature>
<dbReference type="PROSITE" id="PS00330">
    <property type="entry name" value="HEMOLYSIN_CALCIUM"/>
    <property type="match status" value="5"/>
</dbReference>
<dbReference type="Pfam" id="PF00353">
    <property type="entry name" value="HemolysinCabind"/>
    <property type="match status" value="9"/>
</dbReference>
<dbReference type="InterPro" id="IPR050557">
    <property type="entry name" value="RTX_toxin/Mannuronan_C5-epim"/>
</dbReference>
<keyword evidence="2" id="KW-0964">Secreted</keyword>
<dbReference type="InterPro" id="IPR018511">
    <property type="entry name" value="Hemolysin-typ_Ca-bd_CS"/>
</dbReference>
<dbReference type="InterPro" id="IPR001343">
    <property type="entry name" value="Hemolysn_Ca-bd"/>
</dbReference>
<feature type="region of interest" description="Disordered" evidence="3">
    <location>
        <begin position="823"/>
        <end position="865"/>
    </location>
</feature>
<comment type="subcellular location">
    <subcellularLocation>
        <location evidence="1">Secreted</location>
    </subcellularLocation>
</comment>
<proteinExistence type="predicted"/>
<organism evidence="5 6">
    <name type="scientific">Paraconexibacter algicola</name>
    <dbReference type="NCBI Taxonomy" id="2133960"/>
    <lineage>
        <taxon>Bacteria</taxon>
        <taxon>Bacillati</taxon>
        <taxon>Actinomycetota</taxon>
        <taxon>Thermoleophilia</taxon>
        <taxon>Solirubrobacterales</taxon>
        <taxon>Paraconexibacteraceae</taxon>
        <taxon>Paraconexibacter</taxon>
    </lineage>
</organism>
<evidence type="ECO:0000256" key="3">
    <source>
        <dbReference type="SAM" id="MobiDB-lite"/>
    </source>
</evidence>
<comment type="caution">
    <text evidence="5">The sequence shown here is derived from an EMBL/GenBank/DDBJ whole genome shotgun (WGS) entry which is preliminary data.</text>
</comment>
<evidence type="ECO:0000313" key="6">
    <source>
        <dbReference type="Proteomes" id="UP000240739"/>
    </source>
</evidence>
<feature type="compositionally biased region" description="Basic and acidic residues" evidence="3">
    <location>
        <begin position="787"/>
        <end position="797"/>
    </location>
</feature>
<feature type="compositionally biased region" description="Acidic residues" evidence="3">
    <location>
        <begin position="773"/>
        <end position="786"/>
    </location>
</feature>
<keyword evidence="6" id="KW-1185">Reference proteome</keyword>
<dbReference type="SUPFAM" id="SSF51120">
    <property type="entry name" value="beta-Roll"/>
    <property type="match status" value="6"/>
</dbReference>
<dbReference type="GO" id="GO:0005509">
    <property type="term" value="F:calcium ion binding"/>
    <property type="evidence" value="ECO:0007669"/>
    <property type="project" value="InterPro"/>
</dbReference>
<dbReference type="PANTHER" id="PTHR38340:SF1">
    <property type="entry name" value="S-LAYER PROTEIN"/>
    <property type="match status" value="1"/>
</dbReference>
<dbReference type="OrthoDB" id="6828855at2"/>
<evidence type="ECO:0008006" key="7">
    <source>
        <dbReference type="Google" id="ProtNLM"/>
    </source>
</evidence>